<proteinExistence type="predicted"/>
<dbReference type="Proteomes" id="UP001151699">
    <property type="component" value="Chromosome A"/>
</dbReference>
<sequence length="256" mass="29200">MKSVYLLLQIIHFCSASVHSWGSKEQHAIYKIHERVIIDDKDNVYRNYTIKNQYVGSRSRSIVYYEINVNAESNGFIFEKNGFRPSVPYDVAFPSNQQTFIGRVRIDNAVNVLATISAYGLGVDPKMRNNFVEQPTKGVTYIHAKKSAFSSDSKHFGQNSIGRRQKNDELIYFESRNVTNKSRFPSRSFEYLGQNLNAFITYVGFSFNSPTAVAMLNTSYIGEQEFNAVAYDINTDHFVANMSVNKERPDTFTGLV</sequence>
<reference evidence="2" key="1">
    <citation type="submission" date="2022-07" db="EMBL/GenBank/DDBJ databases">
        <authorList>
            <person name="Trinca V."/>
            <person name="Uliana J.V.C."/>
            <person name="Torres T.T."/>
            <person name="Ward R.J."/>
            <person name="Monesi N."/>
        </authorList>
    </citation>
    <scope>NUCLEOTIDE SEQUENCE</scope>
    <source>
        <strain evidence="2">HSMRA1968</strain>
        <tissue evidence="2">Whole embryos</tissue>
    </source>
</reference>
<dbReference type="EMBL" id="WJQU01000001">
    <property type="protein sequence ID" value="KAJ6648691.1"/>
    <property type="molecule type" value="Genomic_DNA"/>
</dbReference>
<name>A0A9Q0NFM6_9DIPT</name>
<keyword evidence="1" id="KW-0732">Signal</keyword>
<feature type="signal peptide" evidence="1">
    <location>
        <begin position="1"/>
        <end position="16"/>
    </location>
</feature>
<gene>
    <name evidence="2" type="ORF">Bhyg_03922</name>
</gene>
<evidence type="ECO:0000256" key="1">
    <source>
        <dbReference type="SAM" id="SignalP"/>
    </source>
</evidence>
<dbReference type="AlphaFoldDB" id="A0A9Q0NFM6"/>
<organism evidence="2 3">
    <name type="scientific">Pseudolycoriella hygida</name>
    <dbReference type="NCBI Taxonomy" id="35572"/>
    <lineage>
        <taxon>Eukaryota</taxon>
        <taxon>Metazoa</taxon>
        <taxon>Ecdysozoa</taxon>
        <taxon>Arthropoda</taxon>
        <taxon>Hexapoda</taxon>
        <taxon>Insecta</taxon>
        <taxon>Pterygota</taxon>
        <taxon>Neoptera</taxon>
        <taxon>Endopterygota</taxon>
        <taxon>Diptera</taxon>
        <taxon>Nematocera</taxon>
        <taxon>Sciaroidea</taxon>
        <taxon>Sciaridae</taxon>
        <taxon>Pseudolycoriella</taxon>
    </lineage>
</organism>
<comment type="caution">
    <text evidence="2">The sequence shown here is derived from an EMBL/GenBank/DDBJ whole genome shotgun (WGS) entry which is preliminary data.</text>
</comment>
<evidence type="ECO:0000313" key="2">
    <source>
        <dbReference type="EMBL" id="KAJ6648691.1"/>
    </source>
</evidence>
<evidence type="ECO:0000313" key="3">
    <source>
        <dbReference type="Proteomes" id="UP001151699"/>
    </source>
</evidence>
<feature type="chain" id="PRO_5040295848" evidence="1">
    <location>
        <begin position="17"/>
        <end position="256"/>
    </location>
</feature>
<accession>A0A9Q0NFM6</accession>
<dbReference type="OrthoDB" id="7787989at2759"/>
<protein>
    <submittedName>
        <fullName evidence="2">Uncharacterized protein</fullName>
    </submittedName>
</protein>
<keyword evidence="3" id="KW-1185">Reference proteome</keyword>